<sequence length="75" mass="8657">MKRVADAQVEQVVTFDGYYGGLLNFTFTEGARHRDMKFDYDGKSEKMIGMLGKKMLVLNADSVELRYKWVGTDKR</sequence>
<evidence type="ECO:0000313" key="1">
    <source>
        <dbReference type="EMBL" id="MFD1192298.1"/>
    </source>
</evidence>
<reference evidence="2" key="1">
    <citation type="journal article" date="2019" name="Int. J. Syst. Evol. Microbiol.">
        <title>The Global Catalogue of Microorganisms (GCM) 10K type strain sequencing project: providing services to taxonomists for standard genome sequencing and annotation.</title>
        <authorList>
            <consortium name="The Broad Institute Genomics Platform"/>
            <consortium name="The Broad Institute Genome Sequencing Center for Infectious Disease"/>
            <person name="Wu L."/>
            <person name="Ma J."/>
        </authorList>
    </citation>
    <scope>NUCLEOTIDE SEQUENCE [LARGE SCALE GENOMIC DNA]</scope>
    <source>
        <strain evidence="2">CCUG 55074</strain>
    </source>
</reference>
<comment type="caution">
    <text evidence="1">The sequence shown here is derived from an EMBL/GenBank/DDBJ whole genome shotgun (WGS) entry which is preliminary data.</text>
</comment>
<name>A0ABW3T5W8_9CAUL</name>
<accession>A0ABW3T5W8</accession>
<dbReference type="EMBL" id="JBHTLQ010000051">
    <property type="protein sequence ID" value="MFD1192298.1"/>
    <property type="molecule type" value="Genomic_DNA"/>
</dbReference>
<proteinExistence type="predicted"/>
<gene>
    <name evidence="1" type="ORF">ACFQ27_17050</name>
</gene>
<protein>
    <recommendedName>
        <fullName evidence="3">Lipocalin-like domain-containing protein</fullName>
    </recommendedName>
</protein>
<dbReference type="RefSeq" id="WP_374345571.1">
    <property type="nucleotide sequence ID" value="NZ_JBHTLQ010000051.1"/>
</dbReference>
<organism evidence="1 2">
    <name type="scientific">Phenylobacterium conjunctum</name>
    <dbReference type="NCBI Taxonomy" id="1298959"/>
    <lineage>
        <taxon>Bacteria</taxon>
        <taxon>Pseudomonadati</taxon>
        <taxon>Pseudomonadota</taxon>
        <taxon>Alphaproteobacteria</taxon>
        <taxon>Caulobacterales</taxon>
        <taxon>Caulobacteraceae</taxon>
        <taxon>Phenylobacterium</taxon>
    </lineage>
</organism>
<dbReference type="Proteomes" id="UP001597216">
    <property type="component" value="Unassembled WGS sequence"/>
</dbReference>
<evidence type="ECO:0000313" key="2">
    <source>
        <dbReference type="Proteomes" id="UP001597216"/>
    </source>
</evidence>
<keyword evidence="2" id="KW-1185">Reference proteome</keyword>
<evidence type="ECO:0008006" key="3">
    <source>
        <dbReference type="Google" id="ProtNLM"/>
    </source>
</evidence>